<reference evidence="3" key="2">
    <citation type="submission" date="2014-09" db="EMBL/GenBank/DDBJ databases">
        <authorList>
            <consortium name="NBRP consortium"/>
            <person name="Sawabe T."/>
            <person name="Meirelles P."/>
            <person name="Nakanishi M."/>
            <person name="Sayaka M."/>
            <person name="Hattori M."/>
            <person name="Ohkuma M."/>
        </authorList>
    </citation>
    <scope>NUCLEOTIDE SEQUENCE [LARGE SCALE GENOMIC DNA]</scope>
    <source>
        <strain evidence="3">JCM 19239</strain>
    </source>
</reference>
<feature type="domain" description="AsmA" evidence="1">
    <location>
        <begin position="9"/>
        <end position="176"/>
    </location>
</feature>
<gene>
    <name evidence="2" type="ORF">JCM19239_278</name>
</gene>
<keyword evidence="3" id="KW-1185">Reference proteome</keyword>
<sequence length="220" mass="24295">MSIDDLKSVAIDRVAINRSQWIQLSTKPFWQVTGFNMEASDLLLKRDYQWGLWQGKATASANSASIDKILANQVIMETESKEGKWQLNRLFIPFEQGYFTSTASLDFGAPSQPLALNAKAFSLPLALTQYLFDSDDIQLTGTADLDLNISALIADNLSLSQTLSGSLSSSFYNTEIQTLHSEQPQTLEVTPLKMTADRGVIELESLEISGGTLRVLRAIQ</sequence>
<dbReference type="EMBL" id="BBMS01000018">
    <property type="protein sequence ID" value="GAL26371.1"/>
    <property type="molecule type" value="Genomic_DNA"/>
</dbReference>
<evidence type="ECO:0000259" key="1">
    <source>
        <dbReference type="Pfam" id="PF05170"/>
    </source>
</evidence>
<name>A0ABQ0JCB3_9VIBR</name>
<comment type="caution">
    <text evidence="2">The sequence shown here is derived from an EMBL/GenBank/DDBJ whole genome shotgun (WGS) entry which is preliminary data.</text>
</comment>
<dbReference type="Pfam" id="PF05170">
    <property type="entry name" value="AsmA"/>
    <property type="match status" value="1"/>
</dbReference>
<organism evidence="2 3">
    <name type="scientific">Vibrio variabilis</name>
    <dbReference type="NCBI Taxonomy" id="990271"/>
    <lineage>
        <taxon>Bacteria</taxon>
        <taxon>Pseudomonadati</taxon>
        <taxon>Pseudomonadota</taxon>
        <taxon>Gammaproteobacteria</taxon>
        <taxon>Vibrionales</taxon>
        <taxon>Vibrionaceae</taxon>
        <taxon>Vibrio</taxon>
    </lineage>
</organism>
<protein>
    <submittedName>
        <fullName evidence="2">AsmA family protein</fullName>
    </submittedName>
</protein>
<proteinExistence type="predicted"/>
<dbReference type="InterPro" id="IPR007844">
    <property type="entry name" value="AsmA"/>
</dbReference>
<evidence type="ECO:0000313" key="3">
    <source>
        <dbReference type="Proteomes" id="UP000029223"/>
    </source>
</evidence>
<reference evidence="3" key="1">
    <citation type="submission" date="2014-09" db="EMBL/GenBank/DDBJ databases">
        <title>Vibrio variabilis JCM 19239. (C206) whole genome shotgun sequence.</title>
        <authorList>
            <person name="Sawabe T."/>
            <person name="Meirelles P."/>
            <person name="Nakanishi M."/>
            <person name="Sayaka M."/>
            <person name="Hattori M."/>
            <person name="Ohkuma M."/>
        </authorList>
    </citation>
    <scope>NUCLEOTIDE SEQUENCE [LARGE SCALE GENOMIC DNA]</scope>
    <source>
        <strain evidence="3">JCM 19239</strain>
    </source>
</reference>
<accession>A0ABQ0JCB3</accession>
<evidence type="ECO:0000313" key="2">
    <source>
        <dbReference type="EMBL" id="GAL26371.1"/>
    </source>
</evidence>
<dbReference type="Proteomes" id="UP000029223">
    <property type="component" value="Unassembled WGS sequence"/>
</dbReference>